<gene>
    <name evidence="1" type="ORF">HBN54_004520</name>
</gene>
<dbReference type="Pfam" id="PF14435">
    <property type="entry name" value="SUKH-4"/>
    <property type="match status" value="1"/>
</dbReference>
<reference evidence="1 2" key="1">
    <citation type="submission" date="2020-03" db="EMBL/GenBank/DDBJ databases">
        <title>Genomic Encyclopedia of Type Strains, Phase IV (KMG-V): Genome sequencing to study the core and pangenomes of soil and plant-associated prokaryotes.</title>
        <authorList>
            <person name="Whitman W."/>
        </authorList>
    </citation>
    <scope>NUCLEOTIDE SEQUENCE [LARGE SCALE GENOMIC DNA]</scope>
    <source>
        <strain evidence="1 2">1B</strain>
    </source>
</reference>
<evidence type="ECO:0008006" key="3">
    <source>
        <dbReference type="Google" id="ProtNLM"/>
    </source>
</evidence>
<name>A0ABX1HRF3_9BACT</name>
<organism evidence="1 2">
    <name type="scientific">Hymenobacter artigasi</name>
    <dbReference type="NCBI Taxonomy" id="2719616"/>
    <lineage>
        <taxon>Bacteria</taxon>
        <taxon>Pseudomonadati</taxon>
        <taxon>Bacteroidota</taxon>
        <taxon>Cytophagia</taxon>
        <taxon>Cytophagales</taxon>
        <taxon>Hymenobacteraceae</taxon>
        <taxon>Hymenobacter</taxon>
    </lineage>
</organism>
<protein>
    <recommendedName>
        <fullName evidence="3">SMI1/KNR4 family protein</fullName>
    </recommendedName>
</protein>
<evidence type="ECO:0000313" key="2">
    <source>
        <dbReference type="Proteomes" id="UP000717634"/>
    </source>
</evidence>
<accession>A0ABX1HRF3</accession>
<dbReference type="RefSeq" id="WP_168675441.1">
    <property type="nucleotide sequence ID" value="NZ_JAAVTK010000025.1"/>
</dbReference>
<proteinExistence type="predicted"/>
<sequence>MPPEELTEFWRTRGVALHCYGPEATASLGLQPATRHFLATQGLPPDSAPFLDFDTVLVPVGRLYRLGAGFDHYIRIGSDGAGNPLVLNTAADDRVEVLDHEADFLPQYVNQSLPAFAASLVAYTRFVQEVQTTRGVRWSR</sequence>
<comment type="caution">
    <text evidence="1">The sequence shown here is derived from an EMBL/GenBank/DDBJ whole genome shotgun (WGS) entry which is preliminary data.</text>
</comment>
<evidence type="ECO:0000313" key="1">
    <source>
        <dbReference type="EMBL" id="NKI91897.1"/>
    </source>
</evidence>
<dbReference type="InterPro" id="IPR025851">
    <property type="entry name" value="SUKH-4"/>
</dbReference>
<dbReference type="EMBL" id="JAAVTK010000025">
    <property type="protein sequence ID" value="NKI91897.1"/>
    <property type="molecule type" value="Genomic_DNA"/>
</dbReference>
<keyword evidence="2" id="KW-1185">Reference proteome</keyword>
<dbReference type="Proteomes" id="UP000717634">
    <property type="component" value="Unassembled WGS sequence"/>
</dbReference>